<feature type="compositionally biased region" description="Pro residues" evidence="2">
    <location>
        <begin position="2533"/>
        <end position="2543"/>
    </location>
</feature>
<proteinExistence type="predicted"/>
<feature type="region of interest" description="Disordered" evidence="2">
    <location>
        <begin position="735"/>
        <end position="788"/>
    </location>
</feature>
<keyword evidence="1" id="KW-0862">Zinc</keyword>
<feature type="compositionally biased region" description="Low complexity" evidence="2">
    <location>
        <begin position="760"/>
        <end position="769"/>
    </location>
</feature>
<feature type="compositionally biased region" description="Low complexity" evidence="2">
    <location>
        <begin position="2896"/>
        <end position="2908"/>
    </location>
</feature>
<feature type="region of interest" description="Disordered" evidence="2">
    <location>
        <begin position="2260"/>
        <end position="2282"/>
    </location>
</feature>
<reference evidence="4 5" key="1">
    <citation type="submission" date="2016-02" db="EMBL/GenBank/DDBJ databases">
        <title>Genome analysis of coral dinoflagellate symbionts highlights evolutionary adaptations to a symbiotic lifestyle.</title>
        <authorList>
            <person name="Aranda M."/>
            <person name="Li Y."/>
            <person name="Liew Y.J."/>
            <person name="Baumgarten S."/>
            <person name="Simakov O."/>
            <person name="Wilson M."/>
            <person name="Piel J."/>
            <person name="Ashoor H."/>
            <person name="Bougouffa S."/>
            <person name="Bajic V.B."/>
            <person name="Ryu T."/>
            <person name="Ravasi T."/>
            <person name="Bayer T."/>
            <person name="Micklem G."/>
            <person name="Kim H."/>
            <person name="Bhak J."/>
            <person name="Lajeunesse T.C."/>
            <person name="Voolstra C.R."/>
        </authorList>
    </citation>
    <scope>NUCLEOTIDE SEQUENCE [LARGE SCALE GENOMIC DNA]</scope>
    <source>
        <strain evidence="4 5">CCMP2467</strain>
    </source>
</reference>
<evidence type="ECO:0000259" key="3">
    <source>
        <dbReference type="PROSITE" id="PS50157"/>
    </source>
</evidence>
<evidence type="ECO:0000256" key="1">
    <source>
        <dbReference type="PROSITE-ProRule" id="PRU00042"/>
    </source>
</evidence>
<feature type="region of interest" description="Disordered" evidence="2">
    <location>
        <begin position="2614"/>
        <end position="2635"/>
    </location>
</feature>
<comment type="caution">
    <text evidence="4">The sequence shown here is derived from an EMBL/GenBank/DDBJ whole genome shotgun (WGS) entry which is preliminary data.</text>
</comment>
<name>A0A1Q9DU24_SYMMI</name>
<keyword evidence="1" id="KW-0863">Zinc-finger</keyword>
<dbReference type="Gene3D" id="3.30.160.60">
    <property type="entry name" value="Classic Zinc Finger"/>
    <property type="match status" value="1"/>
</dbReference>
<dbReference type="InterPro" id="IPR013087">
    <property type="entry name" value="Znf_C2H2_type"/>
</dbReference>
<dbReference type="GO" id="GO:0008270">
    <property type="term" value="F:zinc ion binding"/>
    <property type="evidence" value="ECO:0007669"/>
    <property type="project" value="UniProtKB-KW"/>
</dbReference>
<feature type="compositionally biased region" description="Low complexity" evidence="2">
    <location>
        <begin position="2270"/>
        <end position="2282"/>
    </location>
</feature>
<evidence type="ECO:0000313" key="5">
    <source>
        <dbReference type="Proteomes" id="UP000186817"/>
    </source>
</evidence>
<dbReference type="SMART" id="SM00355">
    <property type="entry name" value="ZnF_C2H2"/>
    <property type="match status" value="2"/>
</dbReference>
<dbReference type="PROSITE" id="PS50157">
    <property type="entry name" value="ZINC_FINGER_C2H2_2"/>
    <property type="match status" value="1"/>
</dbReference>
<feature type="compositionally biased region" description="Basic and acidic residues" evidence="2">
    <location>
        <begin position="2332"/>
        <end position="2349"/>
    </location>
</feature>
<feature type="compositionally biased region" description="Basic and acidic residues" evidence="2">
    <location>
        <begin position="2361"/>
        <end position="2372"/>
    </location>
</feature>
<sequence length="2972" mass="332070">MATEGKPFPGHVGLLLDYIEELREQPCARTRLRSVLSAVAFIEKAGGVQREATISLQPLVLNLVNVRTAELEVGAPPTRRAVPLPICVVMSLELTVSSNDFPRYLRAYAWIKLFKFWTSSRSDDLQGASFDSMVLSESGLRGHFDRTKTSGAGRKVRFLPFFISSEAWLVNRRWLELGFKIWRGSEFSFKRDFLVPRPTRMVLSLLRAPAYYEGDWFLTDELLFGESEVLRVFTEHSERSCMSTLAAWAGIDRERRDYLGRWHIVESADVYVRSAWRVVSSLQLFLVNALLDTAELRKVGLSEVQERLQDNGLGADDSRSFAEGLQAPSDWAPWRVAHVTARPPLPHVEKPAPEPAPVQETKSYKFYVSVLGKRLDWRYRVAATFGDIGCREFSDRQCIWRDDVDIRSTSDRPKHTWGGAMTPEQEADLARLSTDLRCRFHLDQAEVEPKWQARFGALGIVSIPLFAGLDESRKKIRAALAADLPLAFEENVAKRLEMARLLSAWEAVKLHLEVSEKNRAESRLGTQQRLLQPSEQHSMRVAVEAVLGKLKDKEVPSRSFLASKLEQIESNQPIVENLQEVASLEDSELETYSAVIDPATNVLKVKPGKTLTSLPQTPEELRLRHRRIGLSWDFLATKHSSRVWLSKNLTDTLRRFSDYILGPQVAGLVTGDGRKPTWSLVLQFEHEARKAAYKWLRDGEVTTLDAAFSRAMVDTEVLQRHLIIPFSLNVSARASDDMPNTWVERPPRGGRGRGRGNAGRGSAARGARNQQLKNSNQDSEFKGKLTKDANGGELEPWIARDSLGRSFMVDEFDMSLLDTEPHGEHRWEELMQDFQAQRGIQHIRHACFSSDMAGDPEVLLAKPGWIKKAAIEDLYPDIAGMTTVPLCRCQDSSENALAASSDSLPSSDPEAMAASLHVPTKQQILEIFEMLPSDDPPRGQLQAGSKAFTVGSYAVGGGLLGVRKATRTYPEVAKLLCRFVESLKQGFEFMAVALFRDLRTLPHRDLGNQQGTCNLVAGLSSFRAGGVWVSSDSGAAPCPFEGFSECGDVLPVSGTFAIFDPRRLHCTMEWQGSRVVLVAYCPFLGERMADADLDFLVSLGFRPPGQVCSTDRPPLERLLDDNDDAPGSSDLWGSLPSAEPDDDIAADSEAGGTSDEDEDGYPKPAYGVGKLGWGPPMRSRLMGRLRWFADGHGLASPGRWPPDRRPSGSNDRDLLLHKELMDGLLHLLSESLDVKREVCRLATGHAKASPFPPELIQAGRDLIFKKLQGAGSKEALDRVPERQPFYLEAISELLRFAGDPDWRRYTKEISLGAMIEMPLEEAKSRYGDSLSIASLGAIPKADDSVRVVHDGSNGQRVNDQIKVRDEQSTPTGADLSAALEELPGAYFSITGDISRAHRLVLVRAADWARQACRAYRKDRVYLNAVGTFGIVSASYWWHRLFSGLGRLLYYAHGQDHTTLLTYVDDLIWLTESSQGLPRILASIFLLEILGIPFAWHKFRGGAEHGWIGFSISAHQRLLGISKSRADWMIGWIRKVKSDGFVNIADMGAVLGRLSFGLTVLPLLRPFLGPLYAWVAAVRHCHVLKLPKAIYMILSFLESFNEKDLRTAHVPRRGRKPVELFRTDAKAEGDEMWVGGWASCESTNPYECHWFAERISHLEAPWFHMAGQSYRSIASLELLATLIGVVVFKSAPFTHANFVCSAATDNRGNSHLTSRWLTTSFPLVAVLMELATVLQGRNLSLELHWAPRLQNSLADSLTNQDFKSFNPDLRLRFSFGDYQSLVMKEMLDLGSSLYKDIAEWKIRKRGLQHVLPVLRELTPRRACRRALASAEGTTIYRGQSIAPNRGSSQAAASGSQWVKVDRLVMLMSHAHRRHIGTGLHDSDFIYPDSADFAQAAYTYCLDGQNPKRRACTDRAINKLCAVARRRTLLLDAIRRKDPVLEQLALDVDHDLGRARRKDKKLIRLGTPFQPIDVGLATRIPYLGTVMSFDSFETHTADLRIQQAKAAVARLNRVLFKKQGLSVQHRLRVYRTCIRSTMSYGLAVVGTSPQALKRLSSLEAKHVRCITGNPRKEDNEAIDIIYQRFEYKGIASFLLEASKRRLDTLARDMPRYPGLTEDIEWQSTVHQSYLSPISTQTSHKPVHPTQDIFPCPHCDKTFDSQHAMRTHCARSHKISFVRSDLQLGKARQEVNIAQHSVDGLPTCKHCGYAFRKWSGFKSHILSACPVLHATTLPAGTPQPRVQHTPPTPEAPVVDTQPVLTTASADGPAEQSAAGPETVEAAPAAPTRLKYRGPCRACKFVPTGAQKGLSMTTPAEQVKELFGSSLPSFTAEMEQDQKEDRDQESLLDDRRQKWPKQAGKGRGHQLDKRPRDDGRSWNWSKSSDQKYDRLTDQVSGEEVRRLMALLTRLCLRQEDDLAATRADSAFLLYMETRPDMNTASGPYQPFTNHFFGIAQKWQKVKEETPTKLDLSLRSTLLLAYMTEFQERLRHALEPNNKETSVKAGWLQETPGAPPCWTYAKWDATKKESILDTSKPPEYPLDVPVPGPLIHDSIAGPRSDDHDLQEPTFPEAFSDRFDESIRPEEPIHGSPNSGDAVFTEDEREWYSQVQDRDLGGLEALNDESSTPMAPDESDDRKPLPSRVLWLQGKQAEVDASQMVLEAVNKKRRLDLARQPWQSKPSHLQQSYNMLFKGLPDLGVHETLATTIVKDSSPEPADKVPWTVTRRLAKLRVPKTDADIRDSALRRLKTLVLLDPEATALGSSLVDQGKALASDEDIMQRLKTLVLLDPEATALGSSLVDQGKALASDESFVVRSYDASLDSPWRLDEGQVYSLFSDIREAADILLEVLTSLEMPTIRRGDFDPDSEVSDRVAAIATAFAEDAPARVYQPRQVEEHQEGAADVESSESAESAVPYAPMPRAGNMVRPLTGRYRDFDEDDAEDPAPVVRPLESPVQAHELRAHSIHVTHFIIGGKTV</sequence>
<gene>
    <name evidence="4" type="ORF">AK812_SmicGene18871</name>
</gene>
<feature type="region of interest" description="Disordered" evidence="2">
    <location>
        <begin position="2527"/>
        <end position="2564"/>
    </location>
</feature>
<protein>
    <recommendedName>
        <fullName evidence="3">C2H2-type domain-containing protein</fullName>
    </recommendedName>
</protein>
<accession>A0A1Q9DU24</accession>
<dbReference type="Proteomes" id="UP000186817">
    <property type="component" value="Unassembled WGS sequence"/>
</dbReference>
<keyword evidence="1" id="KW-0479">Metal-binding</keyword>
<organism evidence="4 5">
    <name type="scientific">Symbiodinium microadriaticum</name>
    <name type="common">Dinoflagellate</name>
    <name type="synonym">Zooxanthella microadriatica</name>
    <dbReference type="NCBI Taxonomy" id="2951"/>
    <lineage>
        <taxon>Eukaryota</taxon>
        <taxon>Sar</taxon>
        <taxon>Alveolata</taxon>
        <taxon>Dinophyceae</taxon>
        <taxon>Suessiales</taxon>
        <taxon>Symbiodiniaceae</taxon>
        <taxon>Symbiodinium</taxon>
    </lineage>
</organism>
<feature type="region of interest" description="Disordered" evidence="2">
    <location>
        <begin position="2890"/>
        <end position="2921"/>
    </location>
</feature>
<dbReference type="InterPro" id="IPR052055">
    <property type="entry name" value="Hepadnavirus_pol/RT"/>
</dbReference>
<dbReference type="EMBL" id="LSRX01000390">
    <property type="protein sequence ID" value="OLP98638.1"/>
    <property type="molecule type" value="Genomic_DNA"/>
</dbReference>
<dbReference type="OrthoDB" id="439057at2759"/>
<evidence type="ECO:0000256" key="2">
    <source>
        <dbReference type="SAM" id="MobiDB-lite"/>
    </source>
</evidence>
<evidence type="ECO:0000313" key="4">
    <source>
        <dbReference type="EMBL" id="OLP98638.1"/>
    </source>
</evidence>
<dbReference type="PANTHER" id="PTHR33050">
    <property type="entry name" value="REVERSE TRANSCRIPTASE DOMAIN-CONTAINING PROTEIN"/>
    <property type="match status" value="1"/>
</dbReference>
<dbReference type="PANTHER" id="PTHR33050:SF7">
    <property type="entry name" value="RIBONUCLEASE H"/>
    <property type="match status" value="1"/>
</dbReference>
<feature type="region of interest" description="Disordered" evidence="2">
    <location>
        <begin position="1108"/>
        <end position="1168"/>
    </location>
</feature>
<keyword evidence="5" id="KW-1185">Reference proteome</keyword>
<dbReference type="PROSITE" id="PS00028">
    <property type="entry name" value="ZINC_FINGER_C2H2_1"/>
    <property type="match status" value="1"/>
</dbReference>
<feature type="domain" description="C2H2-type" evidence="3">
    <location>
        <begin position="2147"/>
        <end position="2170"/>
    </location>
</feature>
<feature type="region of interest" description="Disordered" evidence="2">
    <location>
        <begin position="2328"/>
        <end position="2379"/>
    </location>
</feature>